<dbReference type="InterPro" id="IPR042837">
    <property type="entry name" value="PTX3"/>
</dbReference>
<evidence type="ECO:0000256" key="2">
    <source>
        <dbReference type="ARBA" id="ARBA00023157"/>
    </source>
</evidence>
<evidence type="ECO:0000256" key="3">
    <source>
        <dbReference type="SAM" id="MobiDB-lite"/>
    </source>
</evidence>
<dbReference type="PANTHER" id="PTHR46943:SF1">
    <property type="entry name" value="PENTRAXIN-RELATED PROTEIN PTX3"/>
    <property type="match status" value="1"/>
</dbReference>
<organism evidence="5 6">
    <name type="scientific">Streptomyces bluensis</name>
    <dbReference type="NCBI Taxonomy" id="33897"/>
    <lineage>
        <taxon>Bacteria</taxon>
        <taxon>Bacillati</taxon>
        <taxon>Actinomycetota</taxon>
        <taxon>Actinomycetes</taxon>
        <taxon>Kitasatosporales</taxon>
        <taxon>Streptomycetaceae</taxon>
        <taxon>Streptomyces</taxon>
    </lineage>
</organism>
<keyword evidence="6" id="KW-1185">Reference proteome</keyword>
<dbReference type="EMBL" id="JBIAWJ010000037">
    <property type="protein sequence ID" value="MFF4527437.1"/>
    <property type="molecule type" value="Genomic_DNA"/>
</dbReference>
<comment type="caution">
    <text evidence="5">The sequence shown here is derived from an EMBL/GenBank/DDBJ whole genome shotgun (WGS) entry which is preliminary data.</text>
</comment>
<evidence type="ECO:0000313" key="6">
    <source>
        <dbReference type="Proteomes" id="UP001602058"/>
    </source>
</evidence>
<dbReference type="Pfam" id="PF13385">
    <property type="entry name" value="Laminin_G_3"/>
    <property type="match status" value="1"/>
</dbReference>
<dbReference type="InterPro" id="IPR006558">
    <property type="entry name" value="LamG-like"/>
</dbReference>
<dbReference type="Gene3D" id="2.60.120.200">
    <property type="match status" value="2"/>
</dbReference>
<keyword evidence="2" id="KW-1015">Disulfide bond</keyword>
<dbReference type="InterPro" id="IPR013320">
    <property type="entry name" value="ConA-like_dom_sf"/>
</dbReference>
<dbReference type="RefSeq" id="WP_351087490.1">
    <property type="nucleotide sequence ID" value="NZ_JBEOZG010000052.1"/>
</dbReference>
<dbReference type="SUPFAM" id="SSF49899">
    <property type="entry name" value="Concanavalin A-like lectins/glucanases"/>
    <property type="match status" value="2"/>
</dbReference>
<proteinExistence type="predicted"/>
<name>A0ABW6UVE7_9ACTN</name>
<feature type="compositionally biased region" description="Low complexity" evidence="3">
    <location>
        <begin position="22"/>
        <end position="31"/>
    </location>
</feature>
<dbReference type="Proteomes" id="UP001602058">
    <property type="component" value="Unassembled WGS sequence"/>
</dbReference>
<accession>A0ABW6UVE7</accession>
<reference evidence="5 6" key="1">
    <citation type="submission" date="2024-10" db="EMBL/GenBank/DDBJ databases">
        <title>The Natural Products Discovery Center: Release of the First 8490 Sequenced Strains for Exploring Actinobacteria Biosynthetic Diversity.</title>
        <authorList>
            <person name="Kalkreuter E."/>
            <person name="Kautsar S.A."/>
            <person name="Yang D."/>
            <person name="Bader C.D."/>
            <person name="Teijaro C.N."/>
            <person name="Fluegel L."/>
            <person name="Davis C.M."/>
            <person name="Simpson J.R."/>
            <person name="Lauterbach L."/>
            <person name="Steele A.D."/>
            <person name="Gui C."/>
            <person name="Meng S."/>
            <person name="Li G."/>
            <person name="Viehrig K."/>
            <person name="Ye F."/>
            <person name="Su P."/>
            <person name="Kiefer A.F."/>
            <person name="Nichols A."/>
            <person name="Cepeda A.J."/>
            <person name="Yan W."/>
            <person name="Fan B."/>
            <person name="Jiang Y."/>
            <person name="Adhikari A."/>
            <person name="Zheng C.-J."/>
            <person name="Schuster L."/>
            <person name="Cowan T.M."/>
            <person name="Smanski M.J."/>
            <person name="Chevrette M.G."/>
            <person name="De Carvalho L.P.S."/>
            <person name="Shen B."/>
        </authorList>
    </citation>
    <scope>NUCLEOTIDE SEQUENCE [LARGE SCALE GENOMIC DNA]</scope>
    <source>
        <strain evidence="5 6">NPDC001390</strain>
    </source>
</reference>
<feature type="region of interest" description="Disordered" evidence="3">
    <location>
        <begin position="214"/>
        <end position="273"/>
    </location>
</feature>
<protein>
    <submittedName>
        <fullName evidence="5">LamG domain-containing protein</fullName>
    </submittedName>
</protein>
<sequence length="1224" mass="128729">MPVFIAPTAAAAVGGDLPEVQQAQQEAAASGERVEVVGERTERDTVFANPDGETFTLEKSIVPVRVQKPEGDWTAPDATLVKRADGSIGPKAAAVDLSFSPGGEGKDLVTIGEEGQSVSLGWPGKLPAPRLDGHRAIYENVRPDVNLILSATVEGFRQVLEVETLQAASDPSLASLEYSMSATGLRIREGAAGSLDAVDGNGQVVFRSPSARMWNSAGDATTSESAEGLSTQSAGARPVGQLGQQDAPTGLEERPAGPAEEGDPLAGPGTGDEAAVMDVDVTADTVTVTPNTALIESTTNTELPLYIDPSVELNESERTVLSSDGDSFYNFSGGDNGMSVGRCGSAVIGNYIYYCTTGSPYTNRMYFEFKPDKLKGKHVLDATFSVTETWSFSCDARWVDLERTNEISKTSTWPGPKGPKADKSWDQMGDRYVSAGRGGACDPSQPRAPIEFNDNPDEADENLTPTVKSFADGKFARLTLMLKAKDESDPIAWKRFDDDAVLRVTYVSKPAVPTEYGFETGTGQVCSKSSTSPTIWSDPTPNFAATPQTVAGGESGASLKAYFDVDVKNSDGTWADAPEPSAGSMRPTQGYTGDGVDQNLDWSPALAENKQYRYRAITRSYYNSGHSYLSSSATPFCYFTVDSAAPKPPSITFKSVYTACLPGACVPGGAPGTAGSVSFGPAEGSGDVNVSYAYKLSTDSTWRPWKSGATVTESITPVDSGTITLDVMAKDAVGRTGQNSVRFLVKEGDAPVGRWTFNEASGAAIDVSTTVAAQRDDATLSGAVRTSNGRRGVVTENGATAEDKALKFANQAYAATSGKVLETQASYTVAAWMRLDSTSSYATALGQDGTYYSPFFLGYCENVNTWCLRMADADAATTSLDNQRVNAKEPAVSKVWTHLAAVVDTSKKTLTLYVNGVAQGTDTLTTGGWSAPGPLQIGRVKYKGTYDYFPGEVDEVTVWQEAKLSNAIAREANPEDPNGKAYAELVAQYAPEDAAAGGTSLSDLTGYGNTLTLSAGASLDGESLALNGTSGAATATRPLVDGSGSFTVATQAGVDSELLVSKPDGYRAQVLGQRTQTGSSWSLWLEKTGSASEPVLDDEGNPILDDNGVPVERTNPVGRWHFGRLTADGTGTSVVSDEAAVLDTQVSLVGAYDAATQTITLYVGSTPQADPLTYTATAGAGEFAAGKAWVDSAWGNYLPGRITDIRLWAGAVTDAAQVETLIGY</sequence>
<evidence type="ECO:0000313" key="5">
    <source>
        <dbReference type="EMBL" id="MFF4527437.1"/>
    </source>
</evidence>
<evidence type="ECO:0000256" key="1">
    <source>
        <dbReference type="ARBA" id="ARBA00022729"/>
    </source>
</evidence>
<feature type="compositionally biased region" description="Basic and acidic residues" evidence="3">
    <location>
        <begin position="32"/>
        <end position="41"/>
    </location>
</feature>
<feature type="domain" description="LamG-like jellyroll fold" evidence="4">
    <location>
        <begin position="1044"/>
        <end position="1215"/>
    </location>
</feature>
<feature type="compositionally biased region" description="Polar residues" evidence="3">
    <location>
        <begin position="218"/>
        <end position="234"/>
    </location>
</feature>
<feature type="region of interest" description="Disordered" evidence="3">
    <location>
        <begin position="22"/>
        <end position="41"/>
    </location>
</feature>
<feature type="domain" description="LamG-like jellyroll fold" evidence="4">
    <location>
        <begin position="825"/>
        <end position="967"/>
    </location>
</feature>
<gene>
    <name evidence="5" type="ORF">ACFY1D_39410</name>
</gene>
<dbReference type="SMART" id="SM00560">
    <property type="entry name" value="LamGL"/>
    <property type="match status" value="2"/>
</dbReference>
<dbReference type="PANTHER" id="PTHR46943">
    <property type="entry name" value="PENTRAXIN-RELATED PROTEIN PTX3"/>
    <property type="match status" value="1"/>
</dbReference>
<evidence type="ECO:0000259" key="4">
    <source>
        <dbReference type="SMART" id="SM00560"/>
    </source>
</evidence>
<keyword evidence="1" id="KW-0732">Signal</keyword>